<dbReference type="Proteomes" id="UP000887159">
    <property type="component" value="Unassembled WGS sequence"/>
</dbReference>
<comment type="caution">
    <text evidence="2">The sequence shown here is derived from an EMBL/GenBank/DDBJ whole genome shotgun (WGS) entry which is preliminary data.</text>
</comment>
<organism evidence="2 3">
    <name type="scientific">Trichonephila clavipes</name>
    <name type="common">Golden silk orbweaver</name>
    <name type="synonym">Nephila clavipes</name>
    <dbReference type="NCBI Taxonomy" id="2585209"/>
    <lineage>
        <taxon>Eukaryota</taxon>
        <taxon>Metazoa</taxon>
        <taxon>Ecdysozoa</taxon>
        <taxon>Arthropoda</taxon>
        <taxon>Chelicerata</taxon>
        <taxon>Arachnida</taxon>
        <taxon>Araneae</taxon>
        <taxon>Araneomorphae</taxon>
        <taxon>Entelegynae</taxon>
        <taxon>Araneoidea</taxon>
        <taxon>Nephilidae</taxon>
        <taxon>Trichonephila</taxon>
    </lineage>
</organism>
<evidence type="ECO:0000313" key="2">
    <source>
        <dbReference type="EMBL" id="GFY24454.1"/>
    </source>
</evidence>
<accession>A0A8X7BB65</accession>
<keyword evidence="3" id="KW-1185">Reference proteome</keyword>
<protein>
    <submittedName>
        <fullName evidence="2">Uncharacterized protein</fullName>
    </submittedName>
</protein>
<name>A0A8X7BB65_TRICX</name>
<dbReference type="AlphaFoldDB" id="A0A8X7BB65"/>
<reference evidence="2" key="1">
    <citation type="submission" date="2020-08" db="EMBL/GenBank/DDBJ databases">
        <title>Multicomponent nature underlies the extraordinary mechanical properties of spider dragline silk.</title>
        <authorList>
            <person name="Kono N."/>
            <person name="Nakamura H."/>
            <person name="Mori M."/>
            <person name="Yoshida Y."/>
            <person name="Ohtoshi R."/>
            <person name="Malay A.D."/>
            <person name="Moran D.A.P."/>
            <person name="Tomita M."/>
            <person name="Numata K."/>
            <person name="Arakawa K."/>
        </authorList>
    </citation>
    <scope>NUCLEOTIDE SEQUENCE</scope>
</reference>
<feature type="region of interest" description="Disordered" evidence="1">
    <location>
        <begin position="1"/>
        <end position="31"/>
    </location>
</feature>
<proteinExistence type="predicted"/>
<feature type="compositionally biased region" description="Basic and acidic residues" evidence="1">
    <location>
        <begin position="1"/>
        <end position="11"/>
    </location>
</feature>
<evidence type="ECO:0000313" key="3">
    <source>
        <dbReference type="Proteomes" id="UP000887159"/>
    </source>
</evidence>
<dbReference type="EMBL" id="BMAU01021369">
    <property type="protein sequence ID" value="GFY24454.1"/>
    <property type="molecule type" value="Genomic_DNA"/>
</dbReference>
<gene>
    <name evidence="2" type="ORF">TNCV_1015021</name>
</gene>
<sequence>MWRHCMKDRGRVIGQVDRNQGNSKDLGKPPVSRKRSYINLIQVDEFIASTLSISQNMKNSLEGGTLRLCTRVANTLGSALPIAQHSLRKTEC</sequence>
<evidence type="ECO:0000256" key="1">
    <source>
        <dbReference type="SAM" id="MobiDB-lite"/>
    </source>
</evidence>